<dbReference type="InterPro" id="IPR001254">
    <property type="entry name" value="Trypsin_dom"/>
</dbReference>
<keyword evidence="5" id="KW-1185">Reference proteome</keyword>
<feature type="transmembrane region" description="Helical" evidence="1">
    <location>
        <begin position="291"/>
        <end position="313"/>
    </location>
</feature>
<evidence type="ECO:0000256" key="1">
    <source>
        <dbReference type="SAM" id="Phobius"/>
    </source>
</evidence>
<sequence length="315" mass="32295">MKRSRTLLAALGATAILANPMQAVAAVPTTPTQGDAILLDGGLTCTIGYNDAAKGVSYTAAHCGKDGARVSLVDRSVPGATYGVNLSQPMGTLRHSKNFDGMWSNDIATIEWDKGVKLGGNPYSGDTVLKVSSMKRGDKVCYHGETSHTGTKNTSCGTFFAATDEHFTMRSTAPSRAGDSGGPIFVEGKGLVGIISRGPDELGKAGWVQIGPLRIPAKDYMWATTLNDSKKLTQAQIEAAIKGAAGVDEAGVVDGLIDTAGGLSSKLGLEGSSGSSSGETVGNSGKSIGEIVAIVVPILTVLGAIAAFAGKFIRF</sequence>
<gene>
    <name evidence="4" type="ORF">M5J20_04045</name>
</gene>
<dbReference type="Proteomes" id="UP001204000">
    <property type="component" value="Unassembled WGS sequence"/>
</dbReference>
<dbReference type="Gene3D" id="2.40.10.10">
    <property type="entry name" value="Trypsin-like serine proteases"/>
    <property type="match status" value="2"/>
</dbReference>
<dbReference type="InterPro" id="IPR009003">
    <property type="entry name" value="Peptidase_S1_PA"/>
</dbReference>
<evidence type="ECO:0000313" key="4">
    <source>
        <dbReference type="EMBL" id="MCP1387359.1"/>
    </source>
</evidence>
<feature type="signal peptide" evidence="2">
    <location>
        <begin position="1"/>
        <end position="25"/>
    </location>
</feature>
<dbReference type="EMBL" id="JAMFTQ010000003">
    <property type="protein sequence ID" value="MCP1387359.1"/>
    <property type="molecule type" value="Genomic_DNA"/>
</dbReference>
<dbReference type="InterPro" id="IPR043504">
    <property type="entry name" value="Peptidase_S1_PA_chymotrypsin"/>
</dbReference>
<proteinExistence type="predicted"/>
<keyword evidence="1" id="KW-1133">Transmembrane helix</keyword>
<evidence type="ECO:0000256" key="2">
    <source>
        <dbReference type="SAM" id="SignalP"/>
    </source>
</evidence>
<keyword evidence="1" id="KW-0472">Membrane</keyword>
<evidence type="ECO:0000313" key="5">
    <source>
        <dbReference type="Proteomes" id="UP001204000"/>
    </source>
</evidence>
<dbReference type="SUPFAM" id="SSF50494">
    <property type="entry name" value="Trypsin-like serine proteases"/>
    <property type="match status" value="1"/>
</dbReference>
<keyword evidence="1" id="KW-0812">Transmembrane</keyword>
<organism evidence="4 5">
    <name type="scientific">Corynebacterium stercoris</name>
    <dbReference type="NCBI Taxonomy" id="2943490"/>
    <lineage>
        <taxon>Bacteria</taxon>
        <taxon>Bacillati</taxon>
        <taxon>Actinomycetota</taxon>
        <taxon>Actinomycetes</taxon>
        <taxon>Mycobacteriales</taxon>
        <taxon>Corynebacteriaceae</taxon>
        <taxon>Corynebacterium</taxon>
    </lineage>
</organism>
<evidence type="ECO:0000259" key="3">
    <source>
        <dbReference type="Pfam" id="PF00089"/>
    </source>
</evidence>
<feature type="chain" id="PRO_5045248497" evidence="2">
    <location>
        <begin position="26"/>
        <end position="315"/>
    </location>
</feature>
<accession>A0ABT1G004</accession>
<dbReference type="RefSeq" id="WP_253576582.1">
    <property type="nucleotide sequence ID" value="NZ_JAMFTQ010000003.1"/>
</dbReference>
<comment type="caution">
    <text evidence="4">The sequence shown here is derived from an EMBL/GenBank/DDBJ whole genome shotgun (WGS) entry which is preliminary data.</text>
</comment>
<keyword evidence="2" id="KW-0732">Signal</keyword>
<protein>
    <submittedName>
        <fullName evidence="4">S1 family peptidase</fullName>
    </submittedName>
</protein>
<dbReference type="Pfam" id="PF00089">
    <property type="entry name" value="Trypsin"/>
    <property type="match status" value="1"/>
</dbReference>
<feature type="domain" description="Peptidase S1" evidence="3">
    <location>
        <begin position="59"/>
        <end position="198"/>
    </location>
</feature>
<reference evidence="4" key="1">
    <citation type="submission" date="2022-05" db="EMBL/GenBank/DDBJ databases">
        <title>Corynebacterium sp. TA-R-1 sp. nov., isolated from human feces.</title>
        <authorList>
            <person name="Shamsuzzaman M."/>
            <person name="Dahal R.H."/>
        </authorList>
    </citation>
    <scope>NUCLEOTIDE SEQUENCE</scope>
    <source>
        <strain evidence="4">TA-R-1</strain>
    </source>
</reference>
<name>A0ABT1G004_9CORY</name>